<feature type="domain" description="Tyr recombinase" evidence="7">
    <location>
        <begin position="209"/>
        <end position="423"/>
    </location>
</feature>
<keyword evidence="3 5" id="KW-0238">DNA-binding</keyword>
<reference evidence="9 10" key="1">
    <citation type="submission" date="2019-03" db="EMBL/GenBank/DDBJ databases">
        <title>Genomic Encyclopedia of Type Strains, Phase IV (KMG-IV): sequencing the most valuable type-strain genomes for metagenomic binning, comparative biology and taxonomic classification.</title>
        <authorList>
            <person name="Goeker M."/>
        </authorList>
    </citation>
    <scope>NUCLEOTIDE SEQUENCE [LARGE SCALE GENOMIC DNA]</scope>
    <source>
        <strain evidence="9 10">DSM 25903</strain>
    </source>
</reference>
<dbReference type="RefSeq" id="WP_133772603.1">
    <property type="nucleotide sequence ID" value="NZ_SNZR01000014.1"/>
</dbReference>
<comment type="similarity">
    <text evidence="1">Belongs to the 'phage' integrase family.</text>
</comment>
<organism evidence="9 10">
    <name type="scientific">Enterovirga rhinocerotis</name>
    <dbReference type="NCBI Taxonomy" id="1339210"/>
    <lineage>
        <taxon>Bacteria</taxon>
        <taxon>Pseudomonadati</taxon>
        <taxon>Pseudomonadota</taxon>
        <taxon>Alphaproteobacteria</taxon>
        <taxon>Hyphomicrobiales</taxon>
        <taxon>Methylobacteriaceae</taxon>
        <taxon>Enterovirga</taxon>
    </lineage>
</organism>
<evidence type="ECO:0000256" key="4">
    <source>
        <dbReference type="ARBA" id="ARBA00023172"/>
    </source>
</evidence>
<evidence type="ECO:0000256" key="2">
    <source>
        <dbReference type="ARBA" id="ARBA00022908"/>
    </source>
</evidence>
<evidence type="ECO:0000256" key="6">
    <source>
        <dbReference type="SAM" id="MobiDB-lite"/>
    </source>
</evidence>
<accession>A0A4R7BY43</accession>
<keyword evidence="10" id="KW-1185">Reference proteome</keyword>
<dbReference type="InterPro" id="IPR013762">
    <property type="entry name" value="Integrase-like_cat_sf"/>
</dbReference>
<dbReference type="SUPFAM" id="SSF56349">
    <property type="entry name" value="DNA breaking-rejoining enzymes"/>
    <property type="match status" value="1"/>
</dbReference>
<dbReference type="PROSITE" id="PS51900">
    <property type="entry name" value="CB"/>
    <property type="match status" value="1"/>
</dbReference>
<dbReference type="AlphaFoldDB" id="A0A4R7BY43"/>
<keyword evidence="4" id="KW-0233">DNA recombination</keyword>
<comment type="caution">
    <text evidence="9">The sequence shown here is derived from an EMBL/GenBank/DDBJ whole genome shotgun (WGS) entry which is preliminary data.</text>
</comment>
<evidence type="ECO:0000256" key="1">
    <source>
        <dbReference type="ARBA" id="ARBA00008857"/>
    </source>
</evidence>
<dbReference type="InterPro" id="IPR010998">
    <property type="entry name" value="Integrase_recombinase_N"/>
</dbReference>
<dbReference type="InterPro" id="IPR002104">
    <property type="entry name" value="Integrase_catalytic"/>
</dbReference>
<dbReference type="PROSITE" id="PS51898">
    <property type="entry name" value="TYR_RECOMBINASE"/>
    <property type="match status" value="1"/>
</dbReference>
<name>A0A4R7BY43_9HYPH</name>
<dbReference type="Pfam" id="PF00589">
    <property type="entry name" value="Phage_integrase"/>
    <property type="match status" value="1"/>
</dbReference>
<evidence type="ECO:0000256" key="3">
    <source>
        <dbReference type="ARBA" id="ARBA00023125"/>
    </source>
</evidence>
<evidence type="ECO:0000256" key="5">
    <source>
        <dbReference type="PROSITE-ProRule" id="PRU01248"/>
    </source>
</evidence>
<feature type="region of interest" description="Disordered" evidence="6">
    <location>
        <begin position="432"/>
        <end position="454"/>
    </location>
</feature>
<evidence type="ECO:0000259" key="8">
    <source>
        <dbReference type="PROSITE" id="PS51900"/>
    </source>
</evidence>
<dbReference type="Gene3D" id="1.10.443.10">
    <property type="entry name" value="Intergrase catalytic core"/>
    <property type="match status" value="1"/>
</dbReference>
<dbReference type="InterPro" id="IPR044068">
    <property type="entry name" value="CB"/>
</dbReference>
<sequence>MASVRKRVLPSGKQVWLAAYVDGAGARRFKQFATRKEADAFLLRARSEVAAGSHVPDREASTVQAAYDALIKTLEADGAARATIHNYVVYYRGHVRPFLAKKLLPKIQPADVGDWLATLKSEGRTDDTCRRAKVVLGVIYDEAIRRRMAHVNPVRSLRSRRKVRRVEIAEAEEKVRIPERDVVREILAAAADIQTTYLIARDSEDRIVAVKRVMSDKPIVARRAFAAEHPGMTTERYRPAEWFRPLLATMAFAGLRIGEARGLAWRRVKADSIAVREAVDRYNERGPVKTAAALRDVPIGPLLNGMLGNWRAASAKVDAEGQPIEPATDALVFPSEVGTPLSYRNVMQRQLGPIQAVLGMVDDKGAPLWSAHAFRHFAVSLWIAEGASLKQVSVWAGHESPEFSMRVYGHLFASGRSDRKAVTAAERSVLGDASATPEQHEHEGATNVEVLSVR</sequence>
<evidence type="ECO:0000313" key="9">
    <source>
        <dbReference type="EMBL" id="TDR89127.1"/>
    </source>
</evidence>
<dbReference type="GO" id="GO:0006310">
    <property type="term" value="P:DNA recombination"/>
    <property type="evidence" value="ECO:0007669"/>
    <property type="project" value="UniProtKB-KW"/>
</dbReference>
<dbReference type="GO" id="GO:0003677">
    <property type="term" value="F:DNA binding"/>
    <property type="evidence" value="ECO:0007669"/>
    <property type="project" value="UniProtKB-UniRule"/>
</dbReference>
<evidence type="ECO:0000259" key="7">
    <source>
        <dbReference type="PROSITE" id="PS51898"/>
    </source>
</evidence>
<dbReference type="PANTHER" id="PTHR30349:SF64">
    <property type="entry name" value="PROPHAGE INTEGRASE INTD-RELATED"/>
    <property type="match status" value="1"/>
</dbReference>
<dbReference type="InterPro" id="IPR011010">
    <property type="entry name" value="DNA_brk_join_enz"/>
</dbReference>
<dbReference type="Gene3D" id="1.10.150.130">
    <property type="match status" value="1"/>
</dbReference>
<gene>
    <name evidence="9" type="ORF">EV668_3615</name>
</gene>
<keyword evidence="2" id="KW-0229">DNA integration</keyword>
<dbReference type="InterPro" id="IPR050090">
    <property type="entry name" value="Tyrosine_recombinase_XerCD"/>
</dbReference>
<dbReference type="PANTHER" id="PTHR30349">
    <property type="entry name" value="PHAGE INTEGRASE-RELATED"/>
    <property type="match status" value="1"/>
</dbReference>
<dbReference type="OrthoDB" id="9785687at2"/>
<dbReference type="Proteomes" id="UP000295122">
    <property type="component" value="Unassembled WGS sequence"/>
</dbReference>
<dbReference type="EMBL" id="SNZR01000014">
    <property type="protein sequence ID" value="TDR89127.1"/>
    <property type="molecule type" value="Genomic_DNA"/>
</dbReference>
<protein>
    <submittedName>
        <fullName evidence="9">Phage integrase family protein</fullName>
    </submittedName>
</protein>
<proteinExistence type="inferred from homology"/>
<dbReference type="GO" id="GO:0015074">
    <property type="term" value="P:DNA integration"/>
    <property type="evidence" value="ECO:0007669"/>
    <property type="project" value="UniProtKB-KW"/>
</dbReference>
<feature type="domain" description="Core-binding (CB)" evidence="8">
    <location>
        <begin position="61"/>
        <end position="144"/>
    </location>
</feature>
<evidence type="ECO:0000313" key="10">
    <source>
        <dbReference type="Proteomes" id="UP000295122"/>
    </source>
</evidence>